<dbReference type="SUPFAM" id="SSF46785">
    <property type="entry name" value="Winged helix' DNA-binding domain"/>
    <property type="match status" value="1"/>
</dbReference>
<evidence type="ECO:0000313" key="4">
    <source>
        <dbReference type="EMBL" id="EOM26779.1"/>
    </source>
</evidence>
<evidence type="ECO:0000256" key="2">
    <source>
        <dbReference type="ARBA" id="ARBA00006479"/>
    </source>
</evidence>
<dbReference type="PANTHER" id="PTHR18964:SF149">
    <property type="entry name" value="BIFUNCTIONAL UDP-N-ACETYLGLUCOSAMINE 2-EPIMERASE_N-ACETYLMANNOSAMINE KINASE"/>
    <property type="match status" value="1"/>
</dbReference>
<comment type="function">
    <text evidence="1">Transcriptional repressor of xylose-utilizing enzymes.</text>
</comment>
<reference evidence="4 5" key="1">
    <citation type="submission" date="2013-02" db="EMBL/GenBank/DDBJ databases">
        <title>The Genome Sequence of Enterococcus faecium HM1072.</title>
        <authorList>
            <consortium name="The Broad Institute Genome Sequencing Platform"/>
            <consortium name="The Broad Institute Genome Sequencing Center for Infectious Disease"/>
            <person name="Earl A.M."/>
            <person name="Gilmore M.S."/>
            <person name="Lebreton F."/>
            <person name="Courvalin P."/>
            <person name="Walker B."/>
            <person name="Young S.K."/>
            <person name="Zeng Q."/>
            <person name="Gargeya S."/>
            <person name="Fitzgerald M."/>
            <person name="Haas B."/>
            <person name="Abouelleil A."/>
            <person name="Alvarado L."/>
            <person name="Arachchi H.M."/>
            <person name="Berlin A.M."/>
            <person name="Chapman S.B."/>
            <person name="Dewar J."/>
            <person name="Goldberg J."/>
            <person name="Griggs A."/>
            <person name="Gujja S."/>
            <person name="Hansen M."/>
            <person name="Howarth C."/>
            <person name="Imamovic A."/>
            <person name="Larimer J."/>
            <person name="McCowan C."/>
            <person name="Murphy C."/>
            <person name="Neiman D."/>
            <person name="Pearson M."/>
            <person name="Priest M."/>
            <person name="Roberts A."/>
            <person name="Saif S."/>
            <person name="Shea T."/>
            <person name="Sisk P."/>
            <person name="Sykes S."/>
            <person name="Wortman J."/>
            <person name="Nusbaum C."/>
            <person name="Birren B."/>
        </authorList>
    </citation>
    <scope>NUCLEOTIDE SEQUENCE [LARGE SCALE GENOMIC DNA]</scope>
    <source>
        <strain evidence="4 5">HM1072</strain>
    </source>
</reference>
<dbReference type="InterPro" id="IPR000600">
    <property type="entry name" value="ROK"/>
</dbReference>
<dbReference type="GO" id="GO:0042732">
    <property type="term" value="P:D-xylose metabolic process"/>
    <property type="evidence" value="ECO:0007669"/>
    <property type="project" value="UniProtKB-KW"/>
</dbReference>
<name>A0A829FGQ8_ENTFC</name>
<dbReference type="PANTHER" id="PTHR18964">
    <property type="entry name" value="ROK (REPRESSOR, ORF, KINASE) FAMILY"/>
    <property type="match status" value="1"/>
</dbReference>
<dbReference type="CDD" id="cd24077">
    <property type="entry name" value="ASKHA_ATPase_ROK_SaXylR-like"/>
    <property type="match status" value="1"/>
</dbReference>
<keyword evidence="3" id="KW-0119">Carbohydrate metabolism</keyword>
<evidence type="ECO:0000313" key="5">
    <source>
        <dbReference type="Proteomes" id="UP000013897"/>
    </source>
</evidence>
<dbReference type="InterPro" id="IPR049874">
    <property type="entry name" value="ROK_cs"/>
</dbReference>
<dbReference type="EMBL" id="AITY01000013">
    <property type="protein sequence ID" value="EOM26779.1"/>
    <property type="molecule type" value="Genomic_DNA"/>
</dbReference>
<keyword evidence="3" id="KW-0859">Xylose metabolism</keyword>
<dbReference type="Gene3D" id="3.30.420.40">
    <property type="match status" value="2"/>
</dbReference>
<dbReference type="SUPFAM" id="SSF53067">
    <property type="entry name" value="Actin-like ATPase domain"/>
    <property type="match status" value="1"/>
</dbReference>
<evidence type="ECO:0000256" key="3">
    <source>
        <dbReference type="ARBA" id="ARBA00022629"/>
    </source>
</evidence>
<comment type="caution">
    <text evidence="4">The sequence shown here is derived from an EMBL/GenBank/DDBJ whole genome shotgun (WGS) entry which is preliminary data.</text>
</comment>
<organism evidence="4 5">
    <name type="scientific">Enterococcus faecium EnGen0192</name>
    <dbReference type="NCBI Taxonomy" id="1157487"/>
    <lineage>
        <taxon>Bacteria</taxon>
        <taxon>Bacillati</taxon>
        <taxon>Bacillota</taxon>
        <taxon>Bacilli</taxon>
        <taxon>Lactobacillales</taxon>
        <taxon>Enterococcaceae</taxon>
        <taxon>Enterococcus</taxon>
    </lineage>
</organism>
<accession>A0A829FGQ8</accession>
<dbReference type="InterPro" id="IPR043129">
    <property type="entry name" value="ATPase_NBD"/>
</dbReference>
<dbReference type="Proteomes" id="UP000013897">
    <property type="component" value="Unassembled WGS sequence"/>
</dbReference>
<dbReference type="Pfam" id="PF00480">
    <property type="entry name" value="ROK"/>
    <property type="match status" value="1"/>
</dbReference>
<comment type="similarity">
    <text evidence="2">Belongs to the ROK (NagC/XylR) family.</text>
</comment>
<gene>
    <name evidence="4" type="ORF">SSM_00696</name>
</gene>
<dbReference type="RefSeq" id="WP_002340548.1">
    <property type="nucleotide sequence ID" value="NZ_KB949514.1"/>
</dbReference>
<evidence type="ECO:0008006" key="6">
    <source>
        <dbReference type="Google" id="ProtNLM"/>
    </source>
</evidence>
<sequence length="382" mass="41883">MNDYTPTHYNESTILEFIIQNAEVSRSKLAKLTNLTKSSISDITKTLIEKSLVYELNTGMASVSGGRKPIYLSFNNECALVIAIEIGKDYIHSSLSYINGELVNKLSYHSLLVTKDTLVMLLTKIISDLTSKIPQTPYGILGIGMAIHGIVKDDTVLFTPYSDIDSIPLKDLLAKEIPYPIVLINEANAGALGEYTFKTPSENLVNINIQDGIGAGIVENGKLFIGANGTAGEIGHTTLYPDGILCPCGNHGCLEHYASTRILLKKLLDSDHKPHPDISVIVKKWHQGDAHTQKILKHNAKLLSIGINNIVLMYDPEVVIINSEIYRGIPELIDEIKKHLTGKNTKNLAIKNTSLKGNSTLYGCVSIVAQSFLKINNLKFTV</sequence>
<proteinExistence type="inferred from homology"/>
<dbReference type="Gene3D" id="1.10.10.10">
    <property type="entry name" value="Winged helix-like DNA-binding domain superfamily/Winged helix DNA-binding domain"/>
    <property type="match status" value="1"/>
</dbReference>
<dbReference type="PROSITE" id="PS01125">
    <property type="entry name" value="ROK"/>
    <property type="match status" value="1"/>
</dbReference>
<dbReference type="InterPro" id="IPR036390">
    <property type="entry name" value="WH_DNA-bd_sf"/>
</dbReference>
<protein>
    <recommendedName>
        <fullName evidence="6">ROK family protein</fullName>
    </recommendedName>
</protein>
<evidence type="ECO:0000256" key="1">
    <source>
        <dbReference type="ARBA" id="ARBA00002486"/>
    </source>
</evidence>
<dbReference type="AlphaFoldDB" id="A0A829FGQ8"/>
<dbReference type="InterPro" id="IPR036388">
    <property type="entry name" value="WH-like_DNA-bd_sf"/>
</dbReference>